<evidence type="ECO:0000313" key="3">
    <source>
        <dbReference type="Proteomes" id="UP001178507"/>
    </source>
</evidence>
<evidence type="ECO:0000256" key="1">
    <source>
        <dbReference type="SAM" id="MobiDB-lite"/>
    </source>
</evidence>
<keyword evidence="3" id="KW-1185">Reference proteome</keyword>
<reference evidence="2" key="1">
    <citation type="submission" date="2023-08" db="EMBL/GenBank/DDBJ databases">
        <authorList>
            <person name="Chen Y."/>
            <person name="Shah S."/>
            <person name="Dougan E. K."/>
            <person name="Thang M."/>
            <person name="Chan C."/>
        </authorList>
    </citation>
    <scope>NUCLEOTIDE SEQUENCE</scope>
</reference>
<dbReference type="AlphaFoldDB" id="A0AA36IDW1"/>
<comment type="caution">
    <text evidence="2">The sequence shown here is derived from an EMBL/GenBank/DDBJ whole genome shotgun (WGS) entry which is preliminary data.</text>
</comment>
<feature type="compositionally biased region" description="Low complexity" evidence="1">
    <location>
        <begin position="96"/>
        <end position="112"/>
    </location>
</feature>
<feature type="non-terminal residue" evidence="2">
    <location>
        <position position="1"/>
    </location>
</feature>
<dbReference type="EMBL" id="CAUJNA010001296">
    <property type="protein sequence ID" value="CAJ1385881.1"/>
    <property type="molecule type" value="Genomic_DNA"/>
</dbReference>
<feature type="region of interest" description="Disordered" evidence="1">
    <location>
        <begin position="81"/>
        <end position="132"/>
    </location>
</feature>
<name>A0AA36IDW1_9DINO</name>
<protein>
    <submittedName>
        <fullName evidence="2">Uncharacterized protein</fullName>
    </submittedName>
</protein>
<sequence length="132" mass="15355">RKLRALCYEQARGNAEDCFRMVDDLHDEVNNALRQLWSAVNRVDDRVEEQVRRSEEESADVWRHIRSVESVWAMMEMARYEEYDEVPEPEERYDVSEGGESGSEVSNSSGAETSAPTLRRRRPNADSEDEEL</sequence>
<gene>
    <name evidence="2" type="ORF">EVOR1521_LOCUS12373</name>
</gene>
<accession>A0AA36IDW1</accession>
<proteinExistence type="predicted"/>
<evidence type="ECO:0000313" key="2">
    <source>
        <dbReference type="EMBL" id="CAJ1385881.1"/>
    </source>
</evidence>
<dbReference type="Proteomes" id="UP001178507">
    <property type="component" value="Unassembled WGS sequence"/>
</dbReference>
<organism evidence="2 3">
    <name type="scientific">Effrenium voratum</name>
    <dbReference type="NCBI Taxonomy" id="2562239"/>
    <lineage>
        <taxon>Eukaryota</taxon>
        <taxon>Sar</taxon>
        <taxon>Alveolata</taxon>
        <taxon>Dinophyceae</taxon>
        <taxon>Suessiales</taxon>
        <taxon>Symbiodiniaceae</taxon>
        <taxon>Effrenium</taxon>
    </lineage>
</organism>